<evidence type="ECO:0000313" key="4">
    <source>
        <dbReference type="EMBL" id="GLB41595.1"/>
    </source>
</evidence>
<evidence type="ECO:0000256" key="2">
    <source>
        <dbReference type="ARBA" id="ARBA00006617"/>
    </source>
</evidence>
<dbReference type="Gene3D" id="3.40.50.720">
    <property type="entry name" value="NAD(P)-binding Rossmann-like Domain"/>
    <property type="match status" value="1"/>
</dbReference>
<evidence type="ECO:0000256" key="1">
    <source>
        <dbReference type="ARBA" id="ARBA00004450"/>
    </source>
</evidence>
<dbReference type="OrthoDB" id="430436at2759"/>
<organism evidence="4 5">
    <name type="scientific">Lyophyllum shimeji</name>
    <name type="common">Hon-shimeji</name>
    <name type="synonym">Tricholoma shimeji</name>
    <dbReference type="NCBI Taxonomy" id="47721"/>
    <lineage>
        <taxon>Eukaryota</taxon>
        <taxon>Fungi</taxon>
        <taxon>Dikarya</taxon>
        <taxon>Basidiomycota</taxon>
        <taxon>Agaricomycotina</taxon>
        <taxon>Agaricomycetes</taxon>
        <taxon>Agaricomycetidae</taxon>
        <taxon>Agaricales</taxon>
        <taxon>Tricholomatineae</taxon>
        <taxon>Lyophyllaceae</taxon>
        <taxon>Lyophyllum</taxon>
    </lineage>
</organism>
<dbReference type="AlphaFoldDB" id="A0A9P3PRU8"/>
<sequence>MAGKTAVLLGGTGQTGQKILKELLQSPDFTKVGEYGRRVTDAAAITTGKDKLVQKKIDFEKLGEAGLKDDKWDVVFIALGTTRKAAGSAENFEKIDREYVINAAREAKADNPDQRLVYISSTGANPSSIFLYPRSKGLTENGLAALGYSDTIIFRPAFLVGTQRPERENFLISAVTPIVGLAARFSDKMQIDISTLAKSAVTAGRLGSSALPPSACARKEGKDGATFTVIDNPGAIALAAEAS</sequence>
<dbReference type="GO" id="GO:0051170">
    <property type="term" value="P:import into nucleus"/>
    <property type="evidence" value="ECO:0007669"/>
    <property type="project" value="TreeGrafter"/>
</dbReference>
<comment type="caution">
    <text evidence="4">The sequence shown here is derived from an EMBL/GenBank/DDBJ whole genome shotgun (WGS) entry which is preliminary data.</text>
</comment>
<dbReference type="InterPro" id="IPR016040">
    <property type="entry name" value="NAD(P)-bd_dom"/>
</dbReference>
<evidence type="ECO:0000259" key="3">
    <source>
        <dbReference type="Pfam" id="PF13460"/>
    </source>
</evidence>
<comment type="subcellular location">
    <subcellularLocation>
        <location evidence="1">Mitochondrion outer membrane</location>
        <topology evidence="1">Peripheral membrane protein</topology>
    </subcellularLocation>
</comment>
<proteinExistence type="inferred from homology"/>
<dbReference type="Proteomes" id="UP001063166">
    <property type="component" value="Unassembled WGS sequence"/>
</dbReference>
<protein>
    <submittedName>
        <fullName evidence="4">Angiogenesis</fullName>
    </submittedName>
</protein>
<gene>
    <name evidence="4" type="ORF">LshimejAT787_1001950</name>
</gene>
<comment type="similarity">
    <text evidence="2">Belongs to the FMP52 family.</text>
</comment>
<dbReference type="SUPFAM" id="SSF51735">
    <property type="entry name" value="NAD(P)-binding Rossmann-fold domains"/>
    <property type="match status" value="1"/>
</dbReference>
<accession>A0A9P3PRU8</accession>
<dbReference type="PANTHER" id="PTHR14097">
    <property type="entry name" value="OXIDOREDUCTASE HTATIP2"/>
    <property type="match status" value="1"/>
</dbReference>
<dbReference type="GO" id="GO:0005741">
    <property type="term" value="C:mitochondrial outer membrane"/>
    <property type="evidence" value="ECO:0007669"/>
    <property type="project" value="UniProtKB-SubCell"/>
</dbReference>
<dbReference type="InterPro" id="IPR036291">
    <property type="entry name" value="NAD(P)-bd_dom_sf"/>
</dbReference>
<keyword evidence="5" id="KW-1185">Reference proteome</keyword>
<feature type="domain" description="NAD(P)-binding" evidence="3">
    <location>
        <begin position="10"/>
        <end position="141"/>
    </location>
</feature>
<dbReference type="Pfam" id="PF13460">
    <property type="entry name" value="NAD_binding_10"/>
    <property type="match status" value="1"/>
</dbReference>
<evidence type="ECO:0000313" key="5">
    <source>
        <dbReference type="Proteomes" id="UP001063166"/>
    </source>
</evidence>
<name>A0A9P3PRU8_LYOSH</name>
<dbReference type="PANTHER" id="PTHR14097:SF7">
    <property type="entry name" value="OXIDOREDUCTASE HTATIP2"/>
    <property type="match status" value="1"/>
</dbReference>
<reference evidence="4" key="1">
    <citation type="submission" date="2022-07" db="EMBL/GenBank/DDBJ databases">
        <title>The genome of Lyophyllum shimeji provides insight into the initial evolution of ectomycorrhizal fungal genome.</title>
        <authorList>
            <person name="Kobayashi Y."/>
            <person name="Shibata T."/>
            <person name="Hirakawa H."/>
            <person name="Shigenobu S."/>
            <person name="Nishiyama T."/>
            <person name="Yamada A."/>
            <person name="Hasebe M."/>
            <person name="Kawaguchi M."/>
        </authorList>
    </citation>
    <scope>NUCLEOTIDE SEQUENCE</scope>
    <source>
        <strain evidence="4">AT787</strain>
    </source>
</reference>
<dbReference type="EMBL" id="BRPK01000010">
    <property type="protein sequence ID" value="GLB41595.1"/>
    <property type="molecule type" value="Genomic_DNA"/>
</dbReference>